<evidence type="ECO:0000313" key="2">
    <source>
        <dbReference type="EMBL" id="MBB5284735.1"/>
    </source>
</evidence>
<feature type="transmembrane region" description="Helical" evidence="1">
    <location>
        <begin position="246"/>
        <end position="266"/>
    </location>
</feature>
<dbReference type="GO" id="GO:0008233">
    <property type="term" value="F:peptidase activity"/>
    <property type="evidence" value="ECO:0007669"/>
    <property type="project" value="UniProtKB-KW"/>
</dbReference>
<proteinExistence type="predicted"/>
<keyword evidence="3" id="KW-1185">Reference proteome</keyword>
<dbReference type="SUPFAM" id="SSF48452">
    <property type="entry name" value="TPR-like"/>
    <property type="match status" value="2"/>
</dbReference>
<keyword evidence="1" id="KW-1133">Transmembrane helix</keyword>
<dbReference type="GO" id="GO:0006508">
    <property type="term" value="P:proteolysis"/>
    <property type="evidence" value="ECO:0007669"/>
    <property type="project" value="UniProtKB-KW"/>
</dbReference>
<dbReference type="EMBL" id="JACHGF010000004">
    <property type="protein sequence ID" value="MBB5284735.1"/>
    <property type="molecule type" value="Genomic_DNA"/>
</dbReference>
<keyword evidence="2" id="KW-0378">Hydrolase</keyword>
<name>A0A840TP87_9BACT</name>
<keyword evidence="1" id="KW-0812">Transmembrane</keyword>
<feature type="transmembrane region" description="Helical" evidence="1">
    <location>
        <begin position="278"/>
        <end position="294"/>
    </location>
</feature>
<accession>A0A840TP87</accession>
<feature type="transmembrane region" description="Helical" evidence="1">
    <location>
        <begin position="148"/>
        <end position="165"/>
    </location>
</feature>
<evidence type="ECO:0000313" key="3">
    <source>
        <dbReference type="Proteomes" id="UP000557307"/>
    </source>
</evidence>
<feature type="transmembrane region" description="Helical" evidence="1">
    <location>
        <begin position="391"/>
        <end position="409"/>
    </location>
</feature>
<dbReference type="Gene3D" id="1.25.40.10">
    <property type="entry name" value="Tetratricopeptide repeat domain"/>
    <property type="match status" value="2"/>
</dbReference>
<gene>
    <name evidence="2" type="ORF">HNQ92_002883</name>
</gene>
<evidence type="ECO:0000256" key="1">
    <source>
        <dbReference type="SAM" id="Phobius"/>
    </source>
</evidence>
<dbReference type="RefSeq" id="WP_184174698.1">
    <property type="nucleotide sequence ID" value="NZ_JACHGF010000004.1"/>
</dbReference>
<sequence>MKELFFWQTWTRPERRLAVGTLGLLVLSLFFLVRYILDPLGNTIRWDVLSELSDLPAVVDTLPLGSWQFGVRVPTYLITEQFVASTMEIDRLAVCALLGLGLLGLSLALAAASTLPRFWYLGSMVLFILLLAAARLETLGVLGEGSRALFVICTLGYGGVSYYLHAFRPDLSTPPRFGALAGVSVGLVLLVAFTASAPQPLLTAAAYSLPLWLLLTVVFLLMSATEIMAGLVWLSTSRKVGMGRSSLAPFLLISTLYLLSLLLLLLRNTRQIDWDLTLISPVVWGTAAGLLGLWGFRARAESTEGLLPFRSTGFWLYAGLGVIAAAFTGYAAGTANDPLLEVLEDVVVNGQLAMSTVFLFYVVANFLPLFHQGLAVHKVLYKPRSFGLTQTRLFGFVGVVVLFSTQNLLPVYQGVAGYFNGLGDLHTATSQYTLAEQYYKMGLQQEFQNHKSNYALASLALRQGDATAAAYYFRQATLKNPSPQAYVGLSGVLVQENLFFDAVFSLREGLRTFPQSGELLNNLGILYARTNVADSAHYYLTQAEHTTRRDDVPATNLLAIWAKNTEAPLLDSLTRSLSPRKYLSWQANWLAVQNLTQQFHPHTFESNSIRPDSLLSTSGLAYVVNYALNQGQHDARPAQWLPKLGAYNPLLADELLLASLYPEFYSGDKRRALEMLLPLAESEGEKQPLYRKILGHWYLQLGLHEQAIETFSLVNDPEGLLGQAVAQQLAGQESVAAILLERLQQEAPDLAVQALRPAFFASQRPPAPADSLLTQAQASPSPQAYERALRANPFAPRVVAAASDYYLQQKQPDRAYQVVLDALRFNDRSAPLWGLYALMSLEQGLLAQAQEAADQVKERASDADYQAFLNRYQPRRAFIEKQRADFQ</sequence>
<reference evidence="2 3" key="1">
    <citation type="submission" date="2020-08" db="EMBL/GenBank/DDBJ databases">
        <title>Genomic Encyclopedia of Type Strains, Phase IV (KMG-IV): sequencing the most valuable type-strain genomes for metagenomic binning, comparative biology and taxonomic classification.</title>
        <authorList>
            <person name="Goeker M."/>
        </authorList>
    </citation>
    <scope>NUCLEOTIDE SEQUENCE [LARGE SCALE GENOMIC DNA]</scope>
    <source>
        <strain evidence="2 3">DSM 105074</strain>
    </source>
</reference>
<dbReference type="AlphaFoldDB" id="A0A840TP87"/>
<feature type="transmembrane region" description="Helical" evidence="1">
    <location>
        <begin position="352"/>
        <end position="370"/>
    </location>
</feature>
<keyword evidence="2" id="KW-0645">Protease</keyword>
<feature type="transmembrane region" description="Helical" evidence="1">
    <location>
        <begin position="91"/>
        <end position="111"/>
    </location>
</feature>
<feature type="transmembrane region" description="Helical" evidence="1">
    <location>
        <begin position="314"/>
        <end position="332"/>
    </location>
</feature>
<feature type="transmembrane region" description="Helical" evidence="1">
    <location>
        <begin position="118"/>
        <end position="136"/>
    </location>
</feature>
<feature type="transmembrane region" description="Helical" evidence="1">
    <location>
        <begin position="17"/>
        <end position="37"/>
    </location>
</feature>
<dbReference type="InterPro" id="IPR011990">
    <property type="entry name" value="TPR-like_helical_dom_sf"/>
</dbReference>
<feature type="transmembrane region" description="Helical" evidence="1">
    <location>
        <begin position="209"/>
        <end position="234"/>
    </location>
</feature>
<keyword evidence="1" id="KW-0472">Membrane</keyword>
<dbReference type="Proteomes" id="UP000557307">
    <property type="component" value="Unassembled WGS sequence"/>
</dbReference>
<organism evidence="2 3">
    <name type="scientific">Rhabdobacter roseus</name>
    <dbReference type="NCBI Taxonomy" id="1655419"/>
    <lineage>
        <taxon>Bacteria</taxon>
        <taxon>Pseudomonadati</taxon>
        <taxon>Bacteroidota</taxon>
        <taxon>Cytophagia</taxon>
        <taxon>Cytophagales</taxon>
        <taxon>Cytophagaceae</taxon>
        <taxon>Rhabdobacter</taxon>
    </lineage>
</organism>
<feature type="transmembrane region" description="Helical" evidence="1">
    <location>
        <begin position="177"/>
        <end position="197"/>
    </location>
</feature>
<comment type="caution">
    <text evidence="2">The sequence shown here is derived from an EMBL/GenBank/DDBJ whole genome shotgun (WGS) entry which is preliminary data.</text>
</comment>
<protein>
    <submittedName>
        <fullName evidence="2">Putative Zn-dependent protease</fullName>
    </submittedName>
</protein>